<keyword evidence="1" id="KW-0677">Repeat</keyword>
<evidence type="ECO:0000313" key="7">
    <source>
        <dbReference type="Proteomes" id="UP001415857"/>
    </source>
</evidence>
<feature type="domain" description="Disease resistance protein winged helix" evidence="4">
    <location>
        <begin position="43"/>
        <end position="112"/>
    </location>
</feature>
<feature type="domain" description="Disease resistance R13L4/SHOC-2-like LRR" evidence="5">
    <location>
        <begin position="159"/>
        <end position="487"/>
    </location>
</feature>
<dbReference type="Proteomes" id="UP001415857">
    <property type="component" value="Unassembled WGS sequence"/>
</dbReference>
<protein>
    <recommendedName>
        <fullName evidence="8">Disease resistance protein RPM1-like</fullName>
    </recommendedName>
</protein>
<dbReference type="InterPro" id="IPR036388">
    <property type="entry name" value="WH-like_DNA-bd_sf"/>
</dbReference>
<dbReference type="Gene3D" id="1.10.10.10">
    <property type="entry name" value="Winged helix-like DNA-binding domain superfamily/Winged helix DNA-binding domain"/>
    <property type="match status" value="1"/>
</dbReference>
<dbReference type="InterPro" id="IPR055414">
    <property type="entry name" value="LRR_R13L4/SHOC2-like"/>
</dbReference>
<dbReference type="AlphaFoldDB" id="A0AAP0WP14"/>
<dbReference type="InterPro" id="IPR044974">
    <property type="entry name" value="Disease_R_plants"/>
</dbReference>
<dbReference type="PANTHER" id="PTHR23155">
    <property type="entry name" value="DISEASE RESISTANCE PROTEIN RP"/>
    <property type="match status" value="1"/>
</dbReference>
<evidence type="ECO:0000313" key="6">
    <source>
        <dbReference type="EMBL" id="KAK9275392.1"/>
    </source>
</evidence>
<sequence>MVHRSLGAELESDDRFKCMKTILSLSYHNLPRYLKYCFLYLSIFPEGHLIECMRLIWLWIAEGFVEEKDGRTLKEVAEGYINQLINRSLIQVARITPYDKVHLLRIHDLLRETILSKSKDQYFVAIAGEGNRRWPERVRRLSVHNSWENVQENSNISQLRSVLMFGVVDLLSNSSKLSLFCGGLRLLKVLDLRGLPLEIFPEGIVQQFNLRYLSLRRTKIRTLPTSIGQLQNLETLDLKHTFVTKLPVEILKLHRLRHLLAYHYNNSLEPYQAFHHLQGFKALEGIGRLPSLQKLNYLEASEASGHLMREIGKLSQLRRLGVLKLRRQDGKVLFSSIKRLSNLRSLYVTSIREDEMIDLPYPYSPPKFLQRLFLRGRLESLPQWISSLHGLIKLFLKWSRLREDPLETLKSLPSLVQLELLQVYEGRTLCFKNGGFKFLNLEKMDRLERVTVEKGAMPDLETLIIQRCNGLKKMPTGIEHLSKLKLLEFFDMPDDLITTIQPDKQGDYAKVAHIPKVYSTYWRYGGWDACSLDRLSKRQRREGPSTVIRGSSFRNWHKHGTT</sequence>
<keyword evidence="2" id="KW-0611">Plant defense</keyword>
<keyword evidence="7" id="KW-1185">Reference proteome</keyword>
<proteinExistence type="predicted"/>
<evidence type="ECO:0008006" key="8">
    <source>
        <dbReference type="Google" id="ProtNLM"/>
    </source>
</evidence>
<comment type="caution">
    <text evidence="6">The sequence shown here is derived from an EMBL/GenBank/DDBJ whole genome shotgun (WGS) entry which is preliminary data.</text>
</comment>
<gene>
    <name evidence="6" type="ORF">L1049_022656</name>
</gene>
<dbReference type="InterPro" id="IPR058922">
    <property type="entry name" value="WHD_DRP"/>
</dbReference>
<dbReference type="Gene3D" id="3.80.10.10">
    <property type="entry name" value="Ribonuclease Inhibitor"/>
    <property type="match status" value="2"/>
</dbReference>
<evidence type="ECO:0000259" key="4">
    <source>
        <dbReference type="Pfam" id="PF23559"/>
    </source>
</evidence>
<evidence type="ECO:0000256" key="3">
    <source>
        <dbReference type="SAM" id="MobiDB-lite"/>
    </source>
</evidence>
<reference evidence="6 7" key="1">
    <citation type="journal article" date="2024" name="Plant J.">
        <title>Genome sequences and population genomics reveal climatic adaptation and genomic divergence between two closely related sweetgum species.</title>
        <authorList>
            <person name="Xu W.Q."/>
            <person name="Ren C.Q."/>
            <person name="Zhang X.Y."/>
            <person name="Comes H.P."/>
            <person name="Liu X.H."/>
            <person name="Li Y.G."/>
            <person name="Kettle C.J."/>
            <person name="Jalonen R."/>
            <person name="Gaisberger H."/>
            <person name="Ma Y.Z."/>
            <person name="Qiu Y.X."/>
        </authorList>
    </citation>
    <scope>NUCLEOTIDE SEQUENCE [LARGE SCALE GENOMIC DNA]</scope>
    <source>
        <strain evidence="6">Hangzhou</strain>
    </source>
</reference>
<feature type="region of interest" description="Disordered" evidence="3">
    <location>
        <begin position="541"/>
        <end position="562"/>
    </location>
</feature>
<name>A0AAP0WP14_LIQFO</name>
<dbReference type="GO" id="GO:0098542">
    <property type="term" value="P:defense response to other organism"/>
    <property type="evidence" value="ECO:0007669"/>
    <property type="project" value="TreeGrafter"/>
</dbReference>
<dbReference type="PANTHER" id="PTHR23155:SF1205">
    <property type="entry name" value="DISEASE RESISTANCE PROTEIN RPM1"/>
    <property type="match status" value="1"/>
</dbReference>
<evidence type="ECO:0000256" key="2">
    <source>
        <dbReference type="ARBA" id="ARBA00022821"/>
    </source>
</evidence>
<evidence type="ECO:0000259" key="5">
    <source>
        <dbReference type="Pfam" id="PF23598"/>
    </source>
</evidence>
<dbReference type="SUPFAM" id="SSF52058">
    <property type="entry name" value="L domain-like"/>
    <property type="match status" value="1"/>
</dbReference>
<dbReference type="Pfam" id="PF23559">
    <property type="entry name" value="WHD_DRP"/>
    <property type="match status" value="1"/>
</dbReference>
<dbReference type="InterPro" id="IPR032675">
    <property type="entry name" value="LRR_dom_sf"/>
</dbReference>
<evidence type="ECO:0000256" key="1">
    <source>
        <dbReference type="ARBA" id="ARBA00022737"/>
    </source>
</evidence>
<accession>A0AAP0WP14</accession>
<organism evidence="6 7">
    <name type="scientific">Liquidambar formosana</name>
    <name type="common">Formosan gum</name>
    <dbReference type="NCBI Taxonomy" id="63359"/>
    <lineage>
        <taxon>Eukaryota</taxon>
        <taxon>Viridiplantae</taxon>
        <taxon>Streptophyta</taxon>
        <taxon>Embryophyta</taxon>
        <taxon>Tracheophyta</taxon>
        <taxon>Spermatophyta</taxon>
        <taxon>Magnoliopsida</taxon>
        <taxon>eudicotyledons</taxon>
        <taxon>Gunneridae</taxon>
        <taxon>Pentapetalae</taxon>
        <taxon>Saxifragales</taxon>
        <taxon>Altingiaceae</taxon>
        <taxon>Liquidambar</taxon>
    </lineage>
</organism>
<dbReference type="Pfam" id="PF23598">
    <property type="entry name" value="LRR_14"/>
    <property type="match status" value="1"/>
</dbReference>
<dbReference type="EMBL" id="JBBPBK010000011">
    <property type="protein sequence ID" value="KAK9275392.1"/>
    <property type="molecule type" value="Genomic_DNA"/>
</dbReference>
<dbReference type="FunFam" id="1.10.10.10:FF:000322">
    <property type="entry name" value="Probable disease resistance protein At1g63360"/>
    <property type="match status" value="1"/>
</dbReference>